<dbReference type="CDD" id="cd02961">
    <property type="entry name" value="PDI_a_family"/>
    <property type="match status" value="1"/>
</dbReference>
<dbReference type="SMART" id="SM00060">
    <property type="entry name" value="FN3"/>
    <property type="match status" value="6"/>
</dbReference>
<keyword evidence="12" id="KW-0325">Glycoprotein</keyword>
<dbReference type="InterPro" id="IPR002048">
    <property type="entry name" value="EF_hand_dom"/>
</dbReference>
<dbReference type="InterPro" id="IPR039542">
    <property type="entry name" value="Erv_N"/>
</dbReference>
<feature type="region of interest" description="Disordered" evidence="13">
    <location>
        <begin position="383"/>
        <end position="425"/>
    </location>
</feature>
<proteinExistence type="inferred from homology"/>
<comment type="subcellular location">
    <subcellularLocation>
        <location evidence="1">Membrane</location>
        <topology evidence="1">Single-pass type I membrane protein</topology>
    </subcellularLocation>
</comment>
<evidence type="ECO:0000313" key="16">
    <source>
        <dbReference type="EMBL" id="OLQ04958.1"/>
    </source>
</evidence>
<dbReference type="InterPro" id="IPR006597">
    <property type="entry name" value="Sel1-like"/>
</dbReference>
<dbReference type="CDD" id="cd00051">
    <property type="entry name" value="EFh"/>
    <property type="match status" value="2"/>
</dbReference>
<dbReference type="SMART" id="SM00671">
    <property type="entry name" value="SEL1"/>
    <property type="match status" value="9"/>
</dbReference>
<keyword evidence="5" id="KW-0732">Signal</keyword>
<dbReference type="PANTHER" id="PTHR43628:SF1">
    <property type="entry name" value="CHITIN SYNTHASE REGULATORY FACTOR 2-RELATED"/>
    <property type="match status" value="1"/>
</dbReference>
<dbReference type="InterPro" id="IPR036116">
    <property type="entry name" value="FN3_sf"/>
</dbReference>
<dbReference type="InterPro" id="IPR012936">
    <property type="entry name" value="Erv_C"/>
</dbReference>
<dbReference type="PROSITE" id="PS00018">
    <property type="entry name" value="EF_HAND_1"/>
    <property type="match status" value="2"/>
</dbReference>
<dbReference type="InterPro" id="IPR013783">
    <property type="entry name" value="Ig-like_fold"/>
</dbReference>
<evidence type="ECO:0000256" key="1">
    <source>
        <dbReference type="ARBA" id="ARBA00004479"/>
    </source>
</evidence>
<feature type="compositionally biased region" description="Basic and acidic residues" evidence="13">
    <location>
        <begin position="2627"/>
        <end position="2637"/>
    </location>
</feature>
<feature type="domain" description="Fibronectin type-III" evidence="15">
    <location>
        <begin position="1170"/>
        <end position="1266"/>
    </location>
</feature>
<evidence type="ECO:0000256" key="7">
    <source>
        <dbReference type="ARBA" id="ARBA00022837"/>
    </source>
</evidence>
<dbReference type="InterPro" id="IPR018247">
    <property type="entry name" value="EF_Hand_1_Ca_BS"/>
</dbReference>
<comment type="similarity">
    <text evidence="2">Belongs to the type I cytokine receptor family. Type 2 subfamily.</text>
</comment>
<name>A0A1Q9EC20_SYMMI</name>
<dbReference type="GO" id="GO:0016020">
    <property type="term" value="C:membrane"/>
    <property type="evidence" value="ECO:0007669"/>
    <property type="project" value="UniProtKB-SubCell"/>
</dbReference>
<evidence type="ECO:0000259" key="15">
    <source>
        <dbReference type="PROSITE" id="PS50853"/>
    </source>
</evidence>
<dbReference type="Pfam" id="PF00041">
    <property type="entry name" value="fn3"/>
    <property type="match status" value="3"/>
</dbReference>
<organism evidence="16 17">
    <name type="scientific">Symbiodinium microadriaticum</name>
    <name type="common">Dinoflagellate</name>
    <name type="synonym">Zooxanthella microadriatica</name>
    <dbReference type="NCBI Taxonomy" id="2951"/>
    <lineage>
        <taxon>Eukaryota</taxon>
        <taxon>Sar</taxon>
        <taxon>Alveolata</taxon>
        <taxon>Dinophyceae</taxon>
        <taxon>Suessiales</taxon>
        <taxon>Symbiodiniaceae</taxon>
        <taxon>Symbiodinium</taxon>
    </lineage>
</organism>
<dbReference type="GO" id="GO:0005509">
    <property type="term" value="F:calcium ion binding"/>
    <property type="evidence" value="ECO:0007669"/>
    <property type="project" value="InterPro"/>
</dbReference>
<feature type="region of interest" description="Disordered" evidence="13">
    <location>
        <begin position="2488"/>
        <end position="2510"/>
    </location>
</feature>
<dbReference type="Pfam" id="PF08238">
    <property type="entry name" value="Sel1"/>
    <property type="match status" value="9"/>
</dbReference>
<keyword evidence="7" id="KW-0106">Calcium</keyword>
<dbReference type="Gene3D" id="3.40.50.2000">
    <property type="entry name" value="Glycogen Phosphorylase B"/>
    <property type="match status" value="2"/>
</dbReference>
<evidence type="ECO:0000256" key="13">
    <source>
        <dbReference type="SAM" id="MobiDB-lite"/>
    </source>
</evidence>
<dbReference type="Pfam" id="PF13499">
    <property type="entry name" value="EF-hand_7"/>
    <property type="match status" value="1"/>
</dbReference>
<dbReference type="SUPFAM" id="SSF47473">
    <property type="entry name" value="EF-hand"/>
    <property type="match status" value="1"/>
</dbReference>
<dbReference type="InterPro" id="IPR002213">
    <property type="entry name" value="UDP_glucos_trans"/>
</dbReference>
<dbReference type="GO" id="GO:0016758">
    <property type="term" value="F:hexosyltransferase activity"/>
    <property type="evidence" value="ECO:0007669"/>
    <property type="project" value="UniProtKB-ARBA"/>
</dbReference>
<keyword evidence="6" id="KW-0677">Repeat</keyword>
<dbReference type="CDD" id="cd03784">
    <property type="entry name" value="GT1_Gtf-like"/>
    <property type="match status" value="1"/>
</dbReference>
<dbReference type="Gene3D" id="3.40.30.10">
    <property type="entry name" value="Glutaredoxin"/>
    <property type="match status" value="1"/>
</dbReference>
<evidence type="ECO:0000256" key="4">
    <source>
        <dbReference type="ARBA" id="ARBA00022692"/>
    </source>
</evidence>
<dbReference type="Pfam" id="PF07970">
    <property type="entry name" value="COPIIcoated_ERV"/>
    <property type="match status" value="1"/>
</dbReference>
<evidence type="ECO:0000256" key="11">
    <source>
        <dbReference type="ARBA" id="ARBA00023170"/>
    </source>
</evidence>
<dbReference type="SMART" id="SM00054">
    <property type="entry name" value="EFh"/>
    <property type="match status" value="2"/>
</dbReference>
<dbReference type="SUPFAM" id="SSF81901">
    <property type="entry name" value="HCP-like"/>
    <property type="match status" value="2"/>
</dbReference>
<feature type="domain" description="Fibronectin type-III" evidence="15">
    <location>
        <begin position="2355"/>
        <end position="2451"/>
    </location>
</feature>
<feature type="compositionally biased region" description="Basic residues" evidence="13">
    <location>
        <begin position="2606"/>
        <end position="2620"/>
    </location>
</feature>
<evidence type="ECO:0000256" key="8">
    <source>
        <dbReference type="ARBA" id="ARBA00022989"/>
    </source>
</evidence>
<dbReference type="GO" id="GO:0008194">
    <property type="term" value="F:UDP-glycosyltransferase activity"/>
    <property type="evidence" value="ECO:0007669"/>
    <property type="project" value="InterPro"/>
</dbReference>
<evidence type="ECO:0000313" key="17">
    <source>
        <dbReference type="Proteomes" id="UP000186817"/>
    </source>
</evidence>
<dbReference type="PANTHER" id="PTHR43628">
    <property type="entry name" value="ACTIVATOR OF C KINASE PROTEIN 1-RELATED"/>
    <property type="match status" value="1"/>
</dbReference>
<dbReference type="InterPro" id="IPR052945">
    <property type="entry name" value="Mitotic_Regulator"/>
</dbReference>
<keyword evidence="9" id="KW-0472">Membrane</keyword>
<feature type="domain" description="EF-hand" evidence="14">
    <location>
        <begin position="3609"/>
        <end position="3644"/>
    </location>
</feature>
<accession>A0A1Q9EC20</accession>
<dbReference type="OrthoDB" id="5835829at2759"/>
<dbReference type="PROSITE" id="PS01353">
    <property type="entry name" value="HEMATOPO_REC_L_F2"/>
    <property type="match status" value="1"/>
</dbReference>
<evidence type="ECO:0000256" key="3">
    <source>
        <dbReference type="ARBA" id="ARBA00022679"/>
    </source>
</evidence>
<evidence type="ECO:0000256" key="9">
    <source>
        <dbReference type="ARBA" id="ARBA00023136"/>
    </source>
</evidence>
<keyword evidence="11" id="KW-0675">Receptor</keyword>
<comment type="caution">
    <text evidence="16">The sequence shown here is derived from an EMBL/GenBank/DDBJ whole genome shotgun (WGS) entry which is preliminary data.</text>
</comment>
<keyword evidence="8" id="KW-1133">Transmembrane helix</keyword>
<dbReference type="PROSITE" id="PS50853">
    <property type="entry name" value="FN3"/>
    <property type="match status" value="4"/>
</dbReference>
<dbReference type="SUPFAM" id="SSF52833">
    <property type="entry name" value="Thioredoxin-like"/>
    <property type="match status" value="1"/>
</dbReference>
<keyword evidence="10" id="KW-1015">Disulfide bond</keyword>
<dbReference type="Gene3D" id="1.25.40.10">
    <property type="entry name" value="Tetratricopeptide repeat domain"/>
    <property type="match status" value="2"/>
</dbReference>
<dbReference type="SUPFAM" id="SSF53756">
    <property type="entry name" value="UDP-Glycosyltransferase/glycogen phosphorylase"/>
    <property type="match status" value="1"/>
</dbReference>
<dbReference type="CDD" id="cd00063">
    <property type="entry name" value="FN3"/>
    <property type="match status" value="5"/>
</dbReference>
<evidence type="ECO:0000256" key="6">
    <source>
        <dbReference type="ARBA" id="ARBA00022737"/>
    </source>
</evidence>
<evidence type="ECO:0000259" key="14">
    <source>
        <dbReference type="PROSITE" id="PS50222"/>
    </source>
</evidence>
<gene>
    <name evidence="16" type="primary">ybeQ</name>
    <name evidence="16" type="ORF">AK812_SmicGene11902</name>
</gene>
<reference evidence="16 17" key="1">
    <citation type="submission" date="2016-02" db="EMBL/GenBank/DDBJ databases">
        <title>Genome analysis of coral dinoflagellate symbionts highlights evolutionary adaptations to a symbiotic lifestyle.</title>
        <authorList>
            <person name="Aranda M."/>
            <person name="Li Y."/>
            <person name="Liew Y.J."/>
            <person name="Baumgarten S."/>
            <person name="Simakov O."/>
            <person name="Wilson M."/>
            <person name="Piel J."/>
            <person name="Ashoor H."/>
            <person name="Bougouffa S."/>
            <person name="Bajic V.B."/>
            <person name="Ryu T."/>
            <person name="Ravasi T."/>
            <person name="Bayer T."/>
            <person name="Micklem G."/>
            <person name="Kim H."/>
            <person name="Bhak J."/>
            <person name="Lajeunesse T.C."/>
            <person name="Voolstra C.R."/>
        </authorList>
    </citation>
    <scope>NUCLEOTIDE SEQUENCE [LARGE SCALE GENOMIC DNA]</scope>
    <source>
        <strain evidence="16 17">CCMP2467</strain>
    </source>
</reference>
<evidence type="ECO:0000256" key="2">
    <source>
        <dbReference type="ARBA" id="ARBA00008921"/>
    </source>
</evidence>
<dbReference type="Pfam" id="PF06722">
    <property type="entry name" value="EryCIII-like_C"/>
    <property type="match status" value="1"/>
</dbReference>
<feature type="domain" description="Fibronectin type-III" evidence="15">
    <location>
        <begin position="1071"/>
        <end position="1166"/>
    </location>
</feature>
<dbReference type="Gene3D" id="1.10.238.10">
    <property type="entry name" value="EF-hand"/>
    <property type="match status" value="1"/>
</dbReference>
<evidence type="ECO:0000256" key="5">
    <source>
        <dbReference type="ARBA" id="ARBA00022729"/>
    </source>
</evidence>
<dbReference type="Pfam" id="PF13850">
    <property type="entry name" value="ERGIC_N"/>
    <property type="match status" value="1"/>
</dbReference>
<dbReference type="InterPro" id="IPR010610">
    <property type="entry name" value="EryCIII-like_C"/>
</dbReference>
<evidence type="ECO:0000256" key="12">
    <source>
        <dbReference type="ARBA" id="ARBA00023180"/>
    </source>
</evidence>
<feature type="compositionally biased region" description="Basic and acidic residues" evidence="13">
    <location>
        <begin position="383"/>
        <end position="400"/>
    </location>
</feature>
<dbReference type="EMBL" id="LSRX01000197">
    <property type="protein sequence ID" value="OLQ04958.1"/>
    <property type="molecule type" value="Genomic_DNA"/>
</dbReference>
<dbReference type="FunFam" id="1.10.238.10:FF:000003">
    <property type="entry name" value="Calmodulin A"/>
    <property type="match status" value="1"/>
</dbReference>
<keyword evidence="4" id="KW-0812">Transmembrane</keyword>
<dbReference type="Gene3D" id="2.60.40.10">
    <property type="entry name" value="Immunoglobulins"/>
    <property type="match status" value="6"/>
</dbReference>
<feature type="domain" description="Fibronectin type-III" evidence="15">
    <location>
        <begin position="975"/>
        <end position="1069"/>
    </location>
</feature>
<dbReference type="InterPro" id="IPR011992">
    <property type="entry name" value="EF-hand-dom_pair"/>
</dbReference>
<sequence length="3813" mass="418515">MHMRLADRGYPCDLDRVGLQSAARTSPAAYWASWADALPVIRARRPHFAAACVAELDGAVACRSMSLQQASDARALLLTEGWTSCPTWAQLLANHQRKALPDRGLGDWPHGWQHHATRTRTSYFRDRVLLPLELADPAMLSSLLDAVKARVAQPHNAINEQLMPHHVANVLYLAATATEAGSPLFETLLPHAKTRLADFALRDLCNLAWAVARSTIQQTPLLRSISNEVVILAECIETRKELASWLASKVVCHVSSGSDALGPEVRRCLAQEIDPHAGALQLLLHESDAVLHTFAVMADAGLEMAMCLLFPVWAPGGAFRGTGFDLALSPTPPASPRTWVGVDVERMKSGPMIPQKTARMQELLARGVLARLGGASSTELRLEGQFEEGGSERTLRRDGNEEADEGGGFLSPGPADFEPKDDEDPWNGRVRTSFLSILPSNLILPDVVIRQLIEGQVPVFLDLLSYGVLAKRQNVEPIDFVNIMCASAEACLDPENLAEALHEALECRLPDMRFQELGHWMWAHWKVGMANPKLMATINRQAAMKRPASRLMAAASALPLSNAELRARLLSSWLTPDQALQSAGLRDRWRLTEAELRELFEAEVEAASSPEQVSLEKQRAISAAGRWRLRVEAGVQRLCAQLQKQDPDSLLPMILRRELLFALSQSAPREGFRAWAARRCTANDWEELRHAGPASGYLDLESFCEMVVLEAGHIDDAKEWFQHLKDLTDGSTCIPYALLRQTAVCCPKLPGAADSAAPWEPTELLPRLLSVWTDLTEAFGWERQELCDVIRDRQQDKLTQTAGPRVSHQQWLYALRGKPEWPLLSETEAQEEAHRLGALGLTADRLFPNLSDRLQVTKNLFLPGELIVVRYTLSDFGHYGVCGPSPMVLGPDLPLGKAPFVAAVPAQPELAGFEEAWSRSALDVSLVRGAVRLRAPGALRGTSAFWHLRIFASDDGRTPTSAVSAPLLIQVMTVPPAPPSEVVAEGRDTSISFKWAECAQNGGAAVDRYDIALRYAESSKLAWTGHAQEPVITATSLTPDCDYTVQVRAANRAGCGPWSPEFAARTAARPPPPQVLAVGRETVLLRLPVEKAGNLTGYVVKAVCCATGEPETSGDSEIVKRSGPQQTEVLLTGLLCATSYRLCAARLNASDQGPWSTCIQVRTKAGTPLPPESLTCLETKQEELCVSWSPPPRDGGAAICGYVLRAVCGPGSKDSVRCKAEKVTASSPAWLRGLAKNTAYSVAVAALSAEGKGCFCKAVEVRCCTDSFWQFGGSLAQASSSRSLLLAEAMAEKRQHVVFLNFPGTGHMNPTLPLVAELRQREVEVTYFVDEPLRQVVEAAGASWRHMQDPMEMNEEQMAHYVPEGAPKEDYEFPVSAVAIAASILPCLLSELKTLQPPPTTIIYDPFLPQGLVAAKQLGIPCIGSVTLTGPGVIALPPFLIDSWESKDAVCRGRQEIKDRYEIDIFEHGSFLEFYSPDQNVVTTVDSLYMPPTTPTQLTRFGHFPFRCVGPLLSPSVKRISHAKTAATEATRFPWDQLESASASSKKVVLISMGTVATSAFWEKPFGPHAGKNGLQDTTGKEFLQFVIRRAYQAFRHDEHMFVILATGPHQDALDGLPEVPDNFLLQETVPQLELLPRCDAFVTHGGANSMHEALSFSVPLVVVPMFGDQPGNADAVAQRGAGFAFRNPLESLTAQALRSSVAQLLEGTSSFRATAEAISAEIRQAGGLPLAAELILEKMRTAAARPQPPRQLEVADADAGHLLLRWAPGCDDGGAPVLGYRVQVMPSKPHASLELYKPAGGHGNSDVDVGDADEGGQKLGMRSFDTGLRRPCQAVAECTQALPLQQSLGSMGDAACLQPTALHISANPAQLDGFRWRAETRGSVPGRPPALGHGRGCGRCGLSSRLVVATLFGLWSRRRPCVTTMLLAKKKGFAPEEPKEVEVLDTVVVEGKNASDSSEDAVLPEVFTEDMRDLRQAAEDGDRDAQFRYGKALLKGWEGQEANQASAAEWLLRAAEGGQRAAQSALGEMYYTGLGRPQNKAEAFMWLKRAAEPPVPEAQFNLGVMLQTGDGVEINKKEAFKYYLAAAQAGVTRAMNNLAYMYRVGDGIDVSKELALEWYMKAAKSGDMDGQYHVGEMYHEGEGVKVSKRRAGRWFLKAAEQGRKEAQYNVAMMFHFGNGLAADREAASQWYRKAAEQGLMEAQYSLGVMLERGEGIEVDKAESAKWYQKAAEAGHIAAQNNLGAAYYLGEGVEENKATAAMWFEKAAREGHAQAMKNLGNMYRKGDGVPLDEDKSDYWFKKAGMGELYVKGTQLLLPPLLAATEYTLRVCSTNCVGDSEGAVLLLKTKPGTPAAPKPPRSRWPAGAGPLRLSWRAPEDGGSPVVEYEVLVAACHNESEILAALHVQHTEVKIAGLRLHHRYIFAVRARNEFGWSARSGWSQCSEHASPPARPDAPRVVRTTSMAVELTWHPPESAAAVLDYEVRWEEEEADTKDAGAAGEPENKDTLDVSSKTNCNLLLRSLYLRDVDVGVDVESVLIGGSASNSEHSEVTSSAAMAHEARDPLAPAGQRGQGQGDEATGKDGQRGPKPPKPPNGKGKSSEGSKGGKKGGGRNSGKGRNKGGYGEKGSEWDAAQRDPGRLQLTLEDLQRVRPQRCVEAFPHLTVCSDWPEAGKPVPRSGSAFYLPLIWTALLPPPGASTAEIEASPAVAQLQTLGDERHFKGVRRASLADVQQGQVFWRQIFSGWDGWVQRLRIAMASFRAPDGQSGLDALVSQHVKTVSVTAGAVVYGDLNVLGALPHISNARKSPDQDAILELDLMLRMEVEASVQTLYADSCEIEELGNLLWTMSRQPAFAEEGPCQRLAARCAAEADAFTSQQLANVLQCLCRIPGQEVASEALAKAACRCMRSFSDSELVSSAWCLAQMGRCDGLVEALSEEVGRRLYRLSPQELVSLAGSFATMSGTVPELMRSMVSTILGGLDHLAAQDVSSDHRVFTVTRGRVTEKAHTRQRPLLHFGILHDTAAWPLDVGMPDGLRRRVASFKSLDYFRSPVQGILQEETWLGFSATVVAAVLCSTLLALQLYAFLENHTASRLEIDSDQSELLRISFNVSIADLSCNYATVGVFDAFGNVRSNLTRDVQKQPIDHRGAEKGHAYTDEELTELEYADRPKLSAEEQAQLDADWLSAGQVERGDFHDALEAHDVVFVLFCIRSAAPCKMMMPAWVRWSKDVNEGHLVMKDADGARADAWALQVNCGAEGFPELCEQESVTRFPLLRLYPRSVTERAKAPHRDLKFAFPAPILLAMDMFEGMMIMDPKMAQQCYDAFTRMAVDVVKGRHLHTHVTKHEVFEEGCRVSGHIDVPRVPGTIHIHAKSAGDHVLNTAFTNVSHTVHHLSFGRPLDAVDEREELKSQLPAAWQTFKEGYGVHGTQVDGRIFASKNFHQGAHHYIKIVHTRLESNERARLYLYTHQWYMQTYPRHESPKVKLSFDLAPVEVVISLRRHWYDFVTTTLALVGGGFSCVQMAYSLFHGIGSVMTYYAGPTGHPAGGRLFRHKLTPQEEEIIRVSFDAFSQEQLDDKGETILDEKTREPVRVITIDSLRQAFSLIDASSDIHDVQLMIDDIDANNDGRIDQNEWRGIMSRKLLGEDSLTSAPHTFEALDDNKDDYIPGVELRALLMKEGQAPLSEQEVDELLLFADPDHDGLVNYKEFLRWLNNPYLHHNYSDCLQRHAGRSRLDSLRLCWLQLLLLDKDVRRRREMAARARVKDSVRKRRKQRTVGHFARRFPFAFSCHRVLLLAFVSLRKMRLTDEVGTTL</sequence>
<dbReference type="GO" id="GO:0004896">
    <property type="term" value="F:cytokine receptor activity"/>
    <property type="evidence" value="ECO:0007669"/>
    <property type="project" value="InterPro"/>
</dbReference>
<feature type="domain" description="EF-hand" evidence="14">
    <location>
        <begin position="3683"/>
        <end position="3718"/>
    </location>
</feature>
<dbReference type="InterPro" id="IPR011990">
    <property type="entry name" value="TPR-like_helical_dom_sf"/>
</dbReference>
<keyword evidence="17" id="KW-1185">Reference proteome</keyword>
<feature type="region of interest" description="Disordered" evidence="13">
    <location>
        <begin position="2564"/>
        <end position="2637"/>
    </location>
</feature>
<protein>
    <submittedName>
        <fullName evidence="16">Uncharacterized protein YbeQ</fullName>
    </submittedName>
</protein>
<dbReference type="InterPro" id="IPR003961">
    <property type="entry name" value="FN3_dom"/>
</dbReference>
<dbReference type="InterPro" id="IPR003529">
    <property type="entry name" value="Hematopoietin_rcpt_Gp130_CS"/>
</dbReference>
<dbReference type="SUPFAM" id="SSF49265">
    <property type="entry name" value="Fibronectin type III"/>
    <property type="match status" value="3"/>
</dbReference>
<dbReference type="Proteomes" id="UP000186817">
    <property type="component" value="Unassembled WGS sequence"/>
</dbReference>
<keyword evidence="3" id="KW-0808">Transferase</keyword>
<evidence type="ECO:0000256" key="10">
    <source>
        <dbReference type="ARBA" id="ARBA00023157"/>
    </source>
</evidence>
<dbReference type="PROSITE" id="PS50222">
    <property type="entry name" value="EF_HAND_2"/>
    <property type="match status" value="2"/>
</dbReference>
<dbReference type="InterPro" id="IPR036249">
    <property type="entry name" value="Thioredoxin-like_sf"/>
</dbReference>